<feature type="transmembrane region" description="Helical" evidence="3">
    <location>
        <begin position="120"/>
        <end position="141"/>
    </location>
</feature>
<organism evidence="5 6">
    <name type="scientific">Comamonas guangdongensis</name>
    <dbReference type="NCBI Taxonomy" id="510515"/>
    <lineage>
        <taxon>Bacteria</taxon>
        <taxon>Pseudomonadati</taxon>
        <taxon>Pseudomonadota</taxon>
        <taxon>Betaproteobacteria</taxon>
        <taxon>Burkholderiales</taxon>
        <taxon>Comamonadaceae</taxon>
        <taxon>Comamonas</taxon>
    </lineage>
</organism>
<dbReference type="InterPro" id="IPR043128">
    <property type="entry name" value="Rev_trsase/Diguanyl_cyclase"/>
</dbReference>
<dbReference type="PROSITE" id="PS50887">
    <property type="entry name" value="GGDEF"/>
    <property type="match status" value="1"/>
</dbReference>
<comment type="catalytic activity">
    <reaction evidence="2">
        <text>2 GTP = 3',3'-c-di-GMP + 2 diphosphate</text>
        <dbReference type="Rhea" id="RHEA:24898"/>
        <dbReference type="ChEBI" id="CHEBI:33019"/>
        <dbReference type="ChEBI" id="CHEBI:37565"/>
        <dbReference type="ChEBI" id="CHEBI:58805"/>
        <dbReference type="EC" id="2.7.7.65"/>
    </reaction>
</comment>
<feature type="transmembrane region" description="Helical" evidence="3">
    <location>
        <begin position="96"/>
        <end position="114"/>
    </location>
</feature>
<sequence>MSVANGHFFVLAPSMAILFLAGLLGICWLNQRQQRFLLWQSMAYSSAALPIGFQSFATLDELNRYAVLIGACYLLGAWCLAKSWAERWQVSTRPRVALLIGAATLAALLYHSHIDQDVWVRVHSFSIGSGLVLLLPISELLKKERSKDWLDETLFWSSLIFTVFTIARPSLIALLGYTDLRAFVRSPYWLITLMSILLFALLFTFLMGAIAFRESVLQLRKERDCDALTQILNRRAFHEAAQLLLADRRMYPVAVLAGDIDHFKHINDSWGHDRGDQVLQLVSATLQRNVRSHDLVARFGGEEFVLLLTRIDLQGAEDLAQRIRSQLSADNSLLQGARLTISFGIAPVTGPDQLDSALKQADELLYDAKKAGRDRVHTAGILYPDLSL</sequence>
<evidence type="ECO:0000256" key="3">
    <source>
        <dbReference type="SAM" id="Phobius"/>
    </source>
</evidence>
<dbReference type="SMART" id="SM00267">
    <property type="entry name" value="GGDEF"/>
    <property type="match status" value="1"/>
</dbReference>
<feature type="transmembrane region" description="Helical" evidence="3">
    <location>
        <begin position="6"/>
        <end position="29"/>
    </location>
</feature>
<keyword evidence="5" id="KW-0548">Nucleotidyltransferase</keyword>
<dbReference type="Proteomes" id="UP001561046">
    <property type="component" value="Unassembled WGS sequence"/>
</dbReference>
<feature type="domain" description="GGDEF" evidence="4">
    <location>
        <begin position="251"/>
        <end position="381"/>
    </location>
</feature>
<dbReference type="PANTHER" id="PTHR45138">
    <property type="entry name" value="REGULATORY COMPONENTS OF SENSORY TRANSDUCTION SYSTEM"/>
    <property type="match status" value="1"/>
</dbReference>
<keyword evidence="3" id="KW-0472">Membrane</keyword>
<dbReference type="Gene3D" id="3.30.70.270">
    <property type="match status" value="1"/>
</dbReference>
<evidence type="ECO:0000259" key="4">
    <source>
        <dbReference type="PROSITE" id="PS50887"/>
    </source>
</evidence>
<feature type="transmembrane region" description="Helical" evidence="3">
    <location>
        <begin position="153"/>
        <end position="176"/>
    </location>
</feature>
<dbReference type="EMBL" id="JBFYGN010000005">
    <property type="protein sequence ID" value="MEX8192332.1"/>
    <property type="molecule type" value="Genomic_DNA"/>
</dbReference>
<evidence type="ECO:0000256" key="2">
    <source>
        <dbReference type="ARBA" id="ARBA00034247"/>
    </source>
</evidence>
<keyword evidence="6" id="KW-1185">Reference proteome</keyword>
<dbReference type="RefSeq" id="WP_369337537.1">
    <property type="nucleotide sequence ID" value="NZ_JBFYGN010000005.1"/>
</dbReference>
<dbReference type="InterPro" id="IPR000160">
    <property type="entry name" value="GGDEF_dom"/>
</dbReference>
<protein>
    <recommendedName>
        <fullName evidence="1">diguanylate cyclase</fullName>
        <ecNumber evidence="1">2.7.7.65</ecNumber>
    </recommendedName>
</protein>
<dbReference type="SUPFAM" id="SSF55073">
    <property type="entry name" value="Nucleotide cyclase"/>
    <property type="match status" value="1"/>
</dbReference>
<accession>A0ABV3ZRW0</accession>
<feature type="transmembrane region" description="Helical" evidence="3">
    <location>
        <begin position="65"/>
        <end position="84"/>
    </location>
</feature>
<comment type="caution">
    <text evidence="5">The sequence shown here is derived from an EMBL/GenBank/DDBJ whole genome shotgun (WGS) entry which is preliminary data.</text>
</comment>
<dbReference type="InterPro" id="IPR029787">
    <property type="entry name" value="Nucleotide_cyclase"/>
</dbReference>
<dbReference type="EC" id="2.7.7.65" evidence="1"/>
<evidence type="ECO:0000313" key="6">
    <source>
        <dbReference type="Proteomes" id="UP001561046"/>
    </source>
</evidence>
<evidence type="ECO:0000256" key="1">
    <source>
        <dbReference type="ARBA" id="ARBA00012528"/>
    </source>
</evidence>
<name>A0ABV3ZRW0_9BURK</name>
<evidence type="ECO:0000313" key="5">
    <source>
        <dbReference type="EMBL" id="MEX8192332.1"/>
    </source>
</evidence>
<proteinExistence type="predicted"/>
<dbReference type="InterPro" id="IPR050469">
    <property type="entry name" value="Diguanylate_Cyclase"/>
</dbReference>
<reference evidence="5 6" key="1">
    <citation type="journal article" date="2013" name="Int. J. Syst. Evol. Microbiol.">
        <title>Comamonas guangdongensis sp. nov., isolated from subterranean forest sediment, and emended description of the genus Comamonas.</title>
        <authorList>
            <person name="Zhang J."/>
            <person name="Wang Y."/>
            <person name="Zhou S."/>
            <person name="Wu C."/>
            <person name="He J."/>
            <person name="Li F."/>
        </authorList>
    </citation>
    <scope>NUCLEOTIDE SEQUENCE [LARGE SCALE GENOMIC DNA]</scope>
    <source>
        <strain evidence="5 6">CCTCC AB2011133</strain>
    </source>
</reference>
<dbReference type="Pfam" id="PF00990">
    <property type="entry name" value="GGDEF"/>
    <property type="match status" value="1"/>
</dbReference>
<dbReference type="GO" id="GO:0052621">
    <property type="term" value="F:diguanylate cyclase activity"/>
    <property type="evidence" value="ECO:0007669"/>
    <property type="project" value="UniProtKB-EC"/>
</dbReference>
<dbReference type="PANTHER" id="PTHR45138:SF9">
    <property type="entry name" value="DIGUANYLATE CYCLASE DGCM-RELATED"/>
    <property type="match status" value="1"/>
</dbReference>
<keyword evidence="5" id="KW-0808">Transferase</keyword>
<gene>
    <name evidence="5" type="ORF">AB6724_05700</name>
</gene>
<dbReference type="CDD" id="cd01949">
    <property type="entry name" value="GGDEF"/>
    <property type="match status" value="1"/>
</dbReference>
<keyword evidence="3" id="KW-0812">Transmembrane</keyword>
<dbReference type="NCBIfam" id="TIGR00254">
    <property type="entry name" value="GGDEF"/>
    <property type="match status" value="1"/>
</dbReference>
<feature type="transmembrane region" description="Helical" evidence="3">
    <location>
        <begin position="188"/>
        <end position="212"/>
    </location>
</feature>
<feature type="transmembrane region" description="Helical" evidence="3">
    <location>
        <begin position="36"/>
        <end position="53"/>
    </location>
</feature>
<keyword evidence="3" id="KW-1133">Transmembrane helix</keyword>